<accession>A0A1W2CTW6</accession>
<dbReference type="PANTHER" id="PTHR38478:SF1">
    <property type="entry name" value="ZINC DEPENDENT METALLOPROTEASE DOMAIN LIPOPROTEIN"/>
    <property type="match status" value="1"/>
</dbReference>
<dbReference type="EMBL" id="FWXT01000002">
    <property type="protein sequence ID" value="SMC88667.1"/>
    <property type="molecule type" value="Genomic_DNA"/>
</dbReference>
<feature type="signal peptide" evidence="1">
    <location>
        <begin position="1"/>
        <end position="23"/>
    </location>
</feature>
<dbReference type="OrthoDB" id="9776599at2"/>
<sequence>MKYSKFIILYGAALALFSCSVFKKQQKKNAILASPITKNVVDTAKKAVFSKLKPYDQVITKKAATSSGLFKVHQVEDRYFFEVPDSLLETDLLIVNRIAKGATGASQAMSGYSGDQINENVVRFAKGPHYRLFIKNMSYTERSADSSDNGMYRSVRNSSLQPIVAAFDIKAVSKDSAAVVIDVTDYLNADNEILFFNSGAKSALKLGGLQADKSYIEAVKAYPENVEIRTVKTYGRTGGAAMSGLPPSAGGNATYELNSSIIWLPKRLMASRAYDDRVGYFATGYVDFDRNPQGVGFNALITRWRLEPKKEDEARYLRGELVEPKQPIVFYIDPSTPKKWVPYLIQGVNDWNVAFDAAGFKNAVIAKPAPTNAQDSTWSVESARHNVIVYKPSAIANASGPHVHDPRTGEILETHVNWYHNVMQLLRNWYFVQASAVDPKARKMKFDDELMGQLIRFVSSHEVGHTLGLRHNFGSSSTVPVEKLRDKAWLEANGHTPSIMDYARFNYVAQPEDGISEKGIFPRIGDYDKWAIEWGYRWWPALPREEEESKLNHWIIARTSANKRLWFGTETDQNDPRSQNEDLGDDAMKAGAYGVRNLQRIVPHLMEWTREKNEGYTNLKMMFDEVAGQFNRYTGHVLKNIGGIMTTPKSVEEKGVVVVNVPKAKQKSAMTYLDRYVFTTPVWLMDKDVLNKTGIEPIGLMEKIQGSALSRLFSPVVFLNLCNAQAKDGASAYTAAELLADIKHAVWKELKSGTAVNVYRRNLQKNHISNLITMAGLGRIVGPALALPSGFMAVGFPKDAVGLAKIQLRQLQQEIKTGVPLVKDKMSRCHLLDCLDQIQRALKV</sequence>
<feature type="domain" description="DUF5117" evidence="3">
    <location>
        <begin position="114"/>
        <end position="309"/>
    </location>
</feature>
<evidence type="ECO:0008006" key="7">
    <source>
        <dbReference type="Google" id="ProtNLM"/>
    </source>
</evidence>
<protein>
    <recommendedName>
        <fullName evidence="7">Zinc-dependent metalloprotease</fullName>
    </recommendedName>
</protein>
<dbReference type="Pfam" id="PF16313">
    <property type="entry name" value="DUF4953"/>
    <property type="match status" value="1"/>
</dbReference>
<evidence type="ECO:0000313" key="6">
    <source>
        <dbReference type="Proteomes" id="UP000192756"/>
    </source>
</evidence>
<feature type="domain" description="DUF5118" evidence="4">
    <location>
        <begin position="53"/>
        <end position="101"/>
    </location>
</feature>
<keyword evidence="1" id="KW-0732">Signal</keyword>
<dbReference type="Proteomes" id="UP000192756">
    <property type="component" value="Unassembled WGS sequence"/>
</dbReference>
<dbReference type="Gene3D" id="3.40.390.10">
    <property type="entry name" value="Collagenase (Catalytic Domain)"/>
    <property type="match status" value="1"/>
</dbReference>
<dbReference type="PROSITE" id="PS51257">
    <property type="entry name" value="PROKAR_LIPOPROTEIN"/>
    <property type="match status" value="1"/>
</dbReference>
<evidence type="ECO:0000259" key="3">
    <source>
        <dbReference type="Pfam" id="PF17148"/>
    </source>
</evidence>
<feature type="domain" description="EcxA zinc-binding" evidence="2">
    <location>
        <begin position="443"/>
        <end position="751"/>
    </location>
</feature>
<dbReference type="Pfam" id="PF17162">
    <property type="entry name" value="DUF5118"/>
    <property type="match status" value="1"/>
</dbReference>
<organism evidence="5 6">
    <name type="scientific">Pedobacter africanus</name>
    <dbReference type="NCBI Taxonomy" id="151894"/>
    <lineage>
        <taxon>Bacteria</taxon>
        <taxon>Pseudomonadati</taxon>
        <taxon>Bacteroidota</taxon>
        <taxon>Sphingobacteriia</taxon>
        <taxon>Sphingobacteriales</taxon>
        <taxon>Sphingobacteriaceae</taxon>
        <taxon>Pedobacter</taxon>
    </lineage>
</organism>
<reference evidence="6" key="1">
    <citation type="submission" date="2017-04" db="EMBL/GenBank/DDBJ databases">
        <authorList>
            <person name="Varghese N."/>
            <person name="Submissions S."/>
        </authorList>
    </citation>
    <scope>NUCLEOTIDE SEQUENCE [LARGE SCALE GENOMIC DNA]</scope>
    <source>
        <strain evidence="6">DSM 12126</strain>
    </source>
</reference>
<dbReference type="InterPro" id="IPR034032">
    <property type="entry name" value="Zn_MMP-like_bac"/>
</dbReference>
<dbReference type="STRING" id="151894.SAMN04488524_3217"/>
<dbReference type="InterPro" id="IPR024079">
    <property type="entry name" value="MetalloPept_cat_dom_sf"/>
</dbReference>
<proteinExistence type="predicted"/>
<dbReference type="GO" id="GO:0008237">
    <property type="term" value="F:metallopeptidase activity"/>
    <property type="evidence" value="ECO:0007669"/>
    <property type="project" value="InterPro"/>
</dbReference>
<keyword evidence="6" id="KW-1185">Reference proteome</keyword>
<dbReference type="InterPro" id="IPR032534">
    <property type="entry name" value="EcxA_zinc-bd"/>
</dbReference>
<evidence type="ECO:0000259" key="2">
    <source>
        <dbReference type="Pfam" id="PF16313"/>
    </source>
</evidence>
<name>A0A1W2CTW6_9SPHI</name>
<evidence type="ECO:0000259" key="4">
    <source>
        <dbReference type="Pfam" id="PF17162"/>
    </source>
</evidence>
<evidence type="ECO:0000256" key="1">
    <source>
        <dbReference type="SAM" id="SignalP"/>
    </source>
</evidence>
<dbReference type="InterPro" id="IPR033428">
    <property type="entry name" value="DUF5118"/>
</dbReference>
<evidence type="ECO:0000313" key="5">
    <source>
        <dbReference type="EMBL" id="SMC88667.1"/>
    </source>
</evidence>
<dbReference type="PANTHER" id="PTHR38478">
    <property type="entry name" value="PEPTIDASE M1A AND M12B"/>
    <property type="match status" value="1"/>
</dbReference>
<dbReference type="AlphaFoldDB" id="A0A1W2CTW6"/>
<dbReference type="CDD" id="cd04276">
    <property type="entry name" value="ZnMc_MMP_like_2"/>
    <property type="match status" value="1"/>
</dbReference>
<gene>
    <name evidence="5" type="ORF">SAMN04488524_3217</name>
</gene>
<feature type="chain" id="PRO_5012416038" description="Zinc-dependent metalloprotease" evidence="1">
    <location>
        <begin position="24"/>
        <end position="844"/>
    </location>
</feature>
<dbReference type="SUPFAM" id="SSF55486">
    <property type="entry name" value="Metalloproteases ('zincins'), catalytic domain"/>
    <property type="match status" value="1"/>
</dbReference>
<dbReference type="RefSeq" id="WP_084240013.1">
    <property type="nucleotide sequence ID" value="NZ_FWXT01000002.1"/>
</dbReference>
<dbReference type="Pfam" id="PF17148">
    <property type="entry name" value="DUF5117"/>
    <property type="match status" value="1"/>
</dbReference>
<dbReference type="InterPro" id="IPR033413">
    <property type="entry name" value="DUF5117"/>
</dbReference>